<dbReference type="PANTHER" id="PTHR14281">
    <property type="entry name" value="KINETOCHORE PROTEIN SPC25-RELATED"/>
    <property type="match status" value="1"/>
</dbReference>
<evidence type="ECO:0000256" key="1">
    <source>
        <dbReference type="ARBA" id="ARBA00004584"/>
    </source>
</evidence>
<feature type="domain" description="Chromosome segregation protein Spc25 C-terminal" evidence="11">
    <location>
        <begin position="156"/>
        <end position="225"/>
    </location>
</feature>
<evidence type="ECO:0000256" key="6">
    <source>
        <dbReference type="ARBA" id="ARBA00023054"/>
    </source>
</evidence>
<evidence type="ECO:0000256" key="9">
    <source>
        <dbReference type="RuleBase" id="RU367150"/>
    </source>
</evidence>
<evidence type="ECO:0000256" key="10">
    <source>
        <dbReference type="SAM" id="Coils"/>
    </source>
</evidence>
<keyword evidence="7 9" id="KW-0131">Cell cycle</keyword>
<evidence type="ECO:0000256" key="8">
    <source>
        <dbReference type="ARBA" id="ARBA00023328"/>
    </source>
</evidence>
<dbReference type="EMBL" id="HBFA01009062">
    <property type="protein sequence ID" value="CAD8657124.1"/>
    <property type="molecule type" value="Transcribed_RNA"/>
</dbReference>
<dbReference type="InterPro" id="IPR013255">
    <property type="entry name" value="Spc25_C"/>
</dbReference>
<gene>
    <name evidence="12" type="ORF">POBO1169_LOCUS4779</name>
</gene>
<dbReference type="CDD" id="cd23784">
    <property type="entry name" value="RWD_Spc25"/>
    <property type="match status" value="1"/>
</dbReference>
<keyword evidence="3 9" id="KW-0158">Chromosome</keyword>
<dbReference type="GO" id="GO:0007059">
    <property type="term" value="P:chromosome segregation"/>
    <property type="evidence" value="ECO:0007669"/>
    <property type="project" value="InterPro"/>
</dbReference>
<keyword evidence="6 10" id="KW-0175">Coiled coil</keyword>
<keyword evidence="8 9" id="KW-0137">Centromere</keyword>
<dbReference type="GO" id="GO:0005634">
    <property type="term" value="C:nucleus"/>
    <property type="evidence" value="ECO:0007669"/>
    <property type="project" value="UniProtKB-SubCell"/>
</dbReference>
<sequence>MGPALQVEAVQGEVKAVEALVNEWANKSLQTSNNTTQNHLVALKQAKDCMQQLKETEAEMSEKATLLEKRLAHEHAEVQQLTETLEKVQGIEKSLPPQIDAMKENISSLQQKANTAKQGIELSLQEKKALLENLQTIKVDFFRNRLGLRFDRSVSGVLRLVFTHIDKNDHNREFAIGIQVLDDTEQLYVVRECSPQVAGLDDLLATLNETNDLQAFVLAVRGKFKQLVEAQPGSEQ</sequence>
<comment type="similarity">
    <text evidence="2 9">Belongs to the SPC25 family.</text>
</comment>
<evidence type="ECO:0000259" key="11">
    <source>
        <dbReference type="Pfam" id="PF08234"/>
    </source>
</evidence>
<protein>
    <recommendedName>
        <fullName evidence="9">Kinetochore protein SPC25</fullName>
    </recommendedName>
</protein>
<proteinExistence type="inferred from homology"/>
<accession>A0A7S0N2N7</accession>
<name>A0A7S0N2N7_9CHLO</name>
<feature type="coiled-coil region" evidence="10">
    <location>
        <begin position="43"/>
        <end position="70"/>
    </location>
</feature>
<keyword evidence="9" id="KW-0995">Kinetochore</keyword>
<evidence type="ECO:0000256" key="4">
    <source>
        <dbReference type="ARBA" id="ARBA00022618"/>
    </source>
</evidence>
<dbReference type="GO" id="GO:0051301">
    <property type="term" value="P:cell division"/>
    <property type="evidence" value="ECO:0007669"/>
    <property type="project" value="UniProtKB-UniRule"/>
</dbReference>
<dbReference type="Pfam" id="PF08234">
    <property type="entry name" value="Spindle_Spc25"/>
    <property type="match status" value="1"/>
</dbReference>
<dbReference type="GO" id="GO:0031262">
    <property type="term" value="C:Ndc80 complex"/>
    <property type="evidence" value="ECO:0007669"/>
    <property type="project" value="InterPro"/>
</dbReference>
<evidence type="ECO:0000256" key="2">
    <source>
        <dbReference type="ARBA" id="ARBA00006379"/>
    </source>
</evidence>
<keyword evidence="4 9" id="KW-0132">Cell division</keyword>
<dbReference type="AlphaFoldDB" id="A0A7S0N2N7"/>
<dbReference type="Gene3D" id="3.30.457.50">
    <property type="entry name" value="Chromosome segregation protein Spc25"/>
    <property type="match status" value="1"/>
</dbReference>
<keyword evidence="9" id="KW-0539">Nucleus</keyword>
<comment type="subcellular location">
    <subcellularLocation>
        <location evidence="1">Chromosome</location>
        <location evidence="1">Centromere</location>
    </subcellularLocation>
    <subcellularLocation>
        <location evidence="9">Nucleus</location>
    </subcellularLocation>
    <subcellularLocation>
        <location evidence="9">Chromosome</location>
        <location evidence="9">Centromere</location>
        <location evidence="9">Kinetochore</location>
    </subcellularLocation>
</comment>
<keyword evidence="5 9" id="KW-0498">Mitosis</keyword>
<comment type="subunit">
    <text evidence="9">Component of the NDC80 complex.</text>
</comment>
<evidence type="ECO:0000256" key="3">
    <source>
        <dbReference type="ARBA" id="ARBA00022454"/>
    </source>
</evidence>
<dbReference type="InterPro" id="IPR045143">
    <property type="entry name" value="Spc25"/>
</dbReference>
<evidence type="ECO:0000256" key="7">
    <source>
        <dbReference type="ARBA" id="ARBA00023306"/>
    </source>
</evidence>
<evidence type="ECO:0000313" key="12">
    <source>
        <dbReference type="EMBL" id="CAD8657124.1"/>
    </source>
</evidence>
<dbReference type="FunFam" id="3.30.457.50:FF:000001">
    <property type="entry name" value="Probable kinetochore protein spc25"/>
    <property type="match status" value="1"/>
</dbReference>
<reference evidence="12" key="1">
    <citation type="submission" date="2021-01" db="EMBL/GenBank/DDBJ databases">
        <authorList>
            <person name="Corre E."/>
            <person name="Pelletier E."/>
            <person name="Niang G."/>
            <person name="Scheremetjew M."/>
            <person name="Finn R."/>
            <person name="Kale V."/>
            <person name="Holt S."/>
            <person name="Cochrane G."/>
            <person name="Meng A."/>
            <person name="Brown T."/>
            <person name="Cohen L."/>
        </authorList>
    </citation>
    <scope>NUCLEOTIDE SEQUENCE</scope>
    <source>
        <strain evidence="12">CCMP722</strain>
    </source>
</reference>
<evidence type="ECO:0000256" key="5">
    <source>
        <dbReference type="ARBA" id="ARBA00022776"/>
    </source>
</evidence>
<comment type="function">
    <text evidence="9">Acts as a component of the essential kinetochore-associated NDC80 complex, which is required for chromosome segregation and spindle checkpoint activity.</text>
</comment>
<organism evidence="12">
    <name type="scientific">Pyramimonas obovata</name>
    <dbReference type="NCBI Taxonomy" id="1411642"/>
    <lineage>
        <taxon>Eukaryota</taxon>
        <taxon>Viridiplantae</taxon>
        <taxon>Chlorophyta</taxon>
        <taxon>Pyramimonadophyceae</taxon>
        <taxon>Pyramimonadales</taxon>
        <taxon>Pyramimonadaceae</taxon>
        <taxon>Pyramimonas</taxon>
        <taxon>Pyramimonas incertae sedis</taxon>
    </lineage>
</organism>
<dbReference type="PANTHER" id="PTHR14281:SF0">
    <property type="entry name" value="KINETOCHORE PROTEIN SPC25"/>
    <property type="match status" value="1"/>
</dbReference>